<proteinExistence type="predicted"/>
<evidence type="ECO:0000256" key="1">
    <source>
        <dbReference type="SAM" id="MobiDB-lite"/>
    </source>
</evidence>
<protein>
    <recommendedName>
        <fullName evidence="3">Endonuclease/exonuclease/phosphatase domain-containing protein</fullName>
    </recommendedName>
</protein>
<accession>A0A7S1KNG7</accession>
<sequence length="575" mass="66719">MHSNYKPQRHFSTARKRPLVDDSTHLPTKKESSTLVHGPTDNASNEKTNHRTKTPPPLRLQKPTTQQSILTHAADHSVPTKNSQSPRLLPSNRRRFPSEHHTLNFSIKDLSISPTKSNPMVMSWACMQDQFVKRHPSCHDTRHTHSPRSTSTSHKSFPELRMITWNIHAPCYRTIKKPANHHISEKHVSTHHSKPSADRIMESQCEHIYRDRMRRAFNLMKYLGKDEIDKMTLNTILNEEYHSLFRASTEHPFLLENRTAPQMPLDLIFLQEFWFNEDGMDRSWKHQGTKPIVTSDDPQEFPSFFKTLLDEHLPHYEAHGVQRPNGKPDGVVMLTNTKSPHWEVVGKRYLRLCGISTRVAVMLHLRSRKKYAIQQTEELHYIHLLACNTHLTFRTDCFDEVYRIGQLTNIFSSMEEYEKQLMQSENVPKDCIYSLLSGDFNFGERLITPEMHKDQVLQYLLQTGFKAINPHTRLVTHLDHRSEGVPADFVFTKELVHIKECCLIPRDLVDSKWGAEWFTISDHRPLYCELEFCPPQESYNKKHPTVNGSRGHKVGLGHVVDSDQDVEPTAPLPNT</sequence>
<evidence type="ECO:0008006" key="3">
    <source>
        <dbReference type="Google" id="ProtNLM"/>
    </source>
</evidence>
<feature type="compositionally biased region" description="Basic and acidic residues" evidence="1">
    <location>
        <begin position="18"/>
        <end position="32"/>
    </location>
</feature>
<dbReference type="AlphaFoldDB" id="A0A7S1KNG7"/>
<reference evidence="2" key="1">
    <citation type="submission" date="2021-01" db="EMBL/GenBank/DDBJ databases">
        <authorList>
            <person name="Corre E."/>
            <person name="Pelletier E."/>
            <person name="Niang G."/>
            <person name="Scheremetjew M."/>
            <person name="Finn R."/>
            <person name="Kale V."/>
            <person name="Holt S."/>
            <person name="Cochrane G."/>
            <person name="Meng A."/>
            <person name="Brown T."/>
            <person name="Cohen L."/>
        </authorList>
    </citation>
    <scope>NUCLEOTIDE SEQUENCE</scope>
    <source>
        <strain evidence="2">WS</strain>
    </source>
</reference>
<dbReference type="SUPFAM" id="SSF56219">
    <property type="entry name" value="DNase I-like"/>
    <property type="match status" value="1"/>
</dbReference>
<feature type="region of interest" description="Disordered" evidence="1">
    <location>
        <begin position="1"/>
        <end position="97"/>
    </location>
</feature>
<evidence type="ECO:0000313" key="2">
    <source>
        <dbReference type="EMBL" id="CAD9079912.1"/>
    </source>
</evidence>
<organism evidence="2">
    <name type="scientific">Percolomonas cosmopolitus</name>
    <dbReference type="NCBI Taxonomy" id="63605"/>
    <lineage>
        <taxon>Eukaryota</taxon>
        <taxon>Discoba</taxon>
        <taxon>Heterolobosea</taxon>
        <taxon>Tetramitia</taxon>
        <taxon>Eutetramitia</taxon>
        <taxon>Percolomonadidae</taxon>
        <taxon>Percolomonas</taxon>
    </lineage>
</organism>
<feature type="compositionally biased region" description="Basic residues" evidence="1">
    <location>
        <begin position="7"/>
        <end position="17"/>
    </location>
</feature>
<dbReference type="Gene3D" id="3.60.10.10">
    <property type="entry name" value="Endonuclease/exonuclease/phosphatase"/>
    <property type="match status" value="1"/>
</dbReference>
<dbReference type="InterPro" id="IPR036691">
    <property type="entry name" value="Endo/exonu/phosph_ase_sf"/>
</dbReference>
<name>A0A7S1KNG7_9EUKA</name>
<dbReference type="EMBL" id="HBGD01003850">
    <property type="protein sequence ID" value="CAD9079912.1"/>
    <property type="molecule type" value="Transcribed_RNA"/>
</dbReference>
<gene>
    <name evidence="2" type="ORF">PCOS0759_LOCUS3152</name>
</gene>